<evidence type="ECO:0000313" key="2">
    <source>
        <dbReference type="Proteomes" id="UP000594638"/>
    </source>
</evidence>
<accession>A0A8S0QTF2</accession>
<gene>
    <name evidence="1" type="ORF">OLEA9_A102623</name>
</gene>
<dbReference type="EMBL" id="CACTIH010001930">
    <property type="protein sequence ID" value="CAA2969066.1"/>
    <property type="molecule type" value="Genomic_DNA"/>
</dbReference>
<keyword evidence="2" id="KW-1185">Reference proteome</keyword>
<proteinExistence type="predicted"/>
<protein>
    <submittedName>
        <fullName evidence="1">Uncharacterized protein</fullName>
    </submittedName>
</protein>
<sequence length="111" mass="13051">MEHLQILECKIEKMLAGNEEQMKHVASPSDKGKIELLNKEIELKDDVWEKVVEVMTMIEAETRIEEKNVETIDIDDLTRDMHLKRQRNPKCLFSPPESMNLILHWGLRNVL</sequence>
<organism evidence="1 2">
    <name type="scientific">Olea europaea subsp. europaea</name>
    <dbReference type="NCBI Taxonomy" id="158383"/>
    <lineage>
        <taxon>Eukaryota</taxon>
        <taxon>Viridiplantae</taxon>
        <taxon>Streptophyta</taxon>
        <taxon>Embryophyta</taxon>
        <taxon>Tracheophyta</taxon>
        <taxon>Spermatophyta</taxon>
        <taxon>Magnoliopsida</taxon>
        <taxon>eudicotyledons</taxon>
        <taxon>Gunneridae</taxon>
        <taxon>Pentapetalae</taxon>
        <taxon>asterids</taxon>
        <taxon>lamiids</taxon>
        <taxon>Lamiales</taxon>
        <taxon>Oleaceae</taxon>
        <taxon>Oleeae</taxon>
        <taxon>Olea</taxon>
    </lineage>
</organism>
<reference evidence="1 2" key="1">
    <citation type="submission" date="2019-12" db="EMBL/GenBank/DDBJ databases">
        <authorList>
            <person name="Alioto T."/>
            <person name="Alioto T."/>
            <person name="Gomez Garrido J."/>
        </authorList>
    </citation>
    <scope>NUCLEOTIDE SEQUENCE [LARGE SCALE GENOMIC DNA]</scope>
</reference>
<dbReference type="AlphaFoldDB" id="A0A8S0QTF2"/>
<comment type="caution">
    <text evidence="1">The sequence shown here is derived from an EMBL/GenBank/DDBJ whole genome shotgun (WGS) entry which is preliminary data.</text>
</comment>
<evidence type="ECO:0000313" key="1">
    <source>
        <dbReference type="EMBL" id="CAA2969066.1"/>
    </source>
</evidence>
<dbReference type="Proteomes" id="UP000594638">
    <property type="component" value="Unassembled WGS sequence"/>
</dbReference>
<dbReference type="Gramene" id="OE9A102623T1">
    <property type="protein sequence ID" value="OE9A102623C1"/>
    <property type="gene ID" value="OE9A102623"/>
</dbReference>
<name>A0A8S0QTF2_OLEEU</name>